<sequence>MLTPRHGRPLQCLSVVLPQSLPRCLPPLSSCRLYLVAPRTTAAVRRSATAPTGPTQHLYRRLRHLTCSIQCTNAQTRPRIADFSSTGLGGIVGVTYDDVNVARRRYVQYSRVASICPCSLPPPPRRPPLPTSARPASAADWSTQQAQHLHGAATAAAAAGRHPDEGRQGILLAITGRHGWRGHPPSAGAGSASDESGGGCHPGGSKRAGSGEDGRPYVGAATATAAVAVAVALEWPPPAAAGKSRKLMGSRRRCRRHPPSPAGVVRRVTTLGVTPAGTAAAAASGAARCEPVAATLDVVAGAAVPSPVLLSTSKSAASGSGGRHAVGSGRGGDGGACGATDGDGGADDARDDAFEAEESVSGDPAASSSSSRDQPGGGGAESTSRPTASGGAVQLPLPPPLLPPPKSFFLPSSAIVCLGGTGQSAWEPDGGTTDACTTDAVAAFAAAVADDATAARGRPPPAPRSAEGATLLLGGKGGYRERVVASGRALAAAGAADAPATALAVPAAAATGSDSGDGGGSGGDGASLGAVPPSPPRRRRPPARATVESHPRRRARVETGVWKRGGGGGNMLCHQQHPGGVDGGMRGEKRRGLSRCDPCHRGQVGGAGRAVRKEVPHGGTMRGRGWGWGGR</sequence>
<keyword evidence="2" id="KW-1185">Reference proteome</keyword>
<protein>
    <submittedName>
        <fullName evidence="1">Uncharacterized protein</fullName>
    </submittedName>
</protein>
<reference evidence="1" key="1">
    <citation type="submission" date="2019-11" db="EMBL/GenBank/DDBJ databases">
        <title>Nori genome reveals adaptations in red seaweeds to the harsh intertidal environment.</title>
        <authorList>
            <person name="Wang D."/>
            <person name="Mao Y."/>
        </authorList>
    </citation>
    <scope>NUCLEOTIDE SEQUENCE</scope>
    <source>
        <tissue evidence="1">Gametophyte</tissue>
    </source>
</reference>
<evidence type="ECO:0000313" key="2">
    <source>
        <dbReference type="Proteomes" id="UP000798662"/>
    </source>
</evidence>
<organism evidence="1 2">
    <name type="scientific">Pyropia yezoensis</name>
    <name type="common">Susabi-nori</name>
    <name type="synonym">Porphyra yezoensis</name>
    <dbReference type="NCBI Taxonomy" id="2788"/>
    <lineage>
        <taxon>Eukaryota</taxon>
        <taxon>Rhodophyta</taxon>
        <taxon>Bangiophyceae</taxon>
        <taxon>Bangiales</taxon>
        <taxon>Bangiaceae</taxon>
        <taxon>Pyropia</taxon>
    </lineage>
</organism>
<proteinExistence type="predicted"/>
<accession>A0ACC3C3M7</accession>
<comment type="caution">
    <text evidence="1">The sequence shown here is derived from an EMBL/GenBank/DDBJ whole genome shotgun (WGS) entry which is preliminary data.</text>
</comment>
<gene>
    <name evidence="1" type="ORF">I4F81_007110</name>
</gene>
<dbReference type="Proteomes" id="UP000798662">
    <property type="component" value="Chromosome 2"/>
</dbReference>
<dbReference type="EMBL" id="CM020619">
    <property type="protein sequence ID" value="KAK1864564.1"/>
    <property type="molecule type" value="Genomic_DNA"/>
</dbReference>
<name>A0ACC3C3M7_PYRYE</name>
<evidence type="ECO:0000313" key="1">
    <source>
        <dbReference type="EMBL" id="KAK1864564.1"/>
    </source>
</evidence>